<dbReference type="Pfam" id="PF07715">
    <property type="entry name" value="Plug"/>
    <property type="match status" value="1"/>
</dbReference>
<keyword evidence="1" id="KW-1134">Transmembrane beta strand</keyword>
<evidence type="ECO:0000313" key="5">
    <source>
        <dbReference type="Proteomes" id="UP000289555"/>
    </source>
</evidence>
<keyword evidence="1" id="KW-0998">Cell outer membrane</keyword>
<dbReference type="PROSITE" id="PS52016">
    <property type="entry name" value="TONB_DEPENDENT_REC_3"/>
    <property type="match status" value="1"/>
</dbReference>
<sequence length="254" mass="27010">MYALPLLKPPFHKLPSSTATLIGTGLLLGFSNNIFAQTTSSEADAGDTMVVVGSRTPTQISQIPGAVWVIDREMLQQQTRNGADLKTALGRLVPGLDLAPQGRTNYGQNMRGRGVQVLIDGVSLNGSRGLSRQFDAIDPFNIERVEVLSGASSLYGGGATGGLINIITRKGEEGLNWRTEAGITTGFNNSDDMDRRLSQSISGGNEFVQGYLGTAIGDNGRHYDGSGQEIFPISPKPTCRTTAALMYWATSLSA</sequence>
<evidence type="ECO:0000313" key="4">
    <source>
        <dbReference type="EMBL" id="BBI54467.1"/>
    </source>
</evidence>
<keyword evidence="1" id="KW-0813">Transport</keyword>
<dbReference type="SUPFAM" id="SSF56935">
    <property type="entry name" value="Porins"/>
    <property type="match status" value="1"/>
</dbReference>
<feature type="short sequence motif" description="TonB box" evidence="2">
    <location>
        <begin position="48"/>
        <end position="54"/>
    </location>
</feature>
<keyword evidence="1" id="KW-0812">Transmembrane</keyword>
<dbReference type="Proteomes" id="UP000289555">
    <property type="component" value="Chromosome"/>
</dbReference>
<evidence type="ECO:0000259" key="3">
    <source>
        <dbReference type="Pfam" id="PF07715"/>
    </source>
</evidence>
<gene>
    <name evidence="4" type="ORF">HORIV_68880</name>
</gene>
<comment type="similarity">
    <text evidence="1">Belongs to the TonB-dependent receptor family.</text>
</comment>
<dbReference type="EMBL" id="AP019416">
    <property type="protein sequence ID" value="BBI54467.1"/>
    <property type="molecule type" value="Genomic_DNA"/>
</dbReference>
<keyword evidence="1" id="KW-0472">Membrane</keyword>
<proteinExistence type="inferred from homology"/>
<dbReference type="PROSITE" id="PS00430">
    <property type="entry name" value="TONB_DEPENDENT_REC_1"/>
    <property type="match status" value="1"/>
</dbReference>
<keyword evidence="5" id="KW-1185">Reference proteome</keyword>
<dbReference type="InterPro" id="IPR010916">
    <property type="entry name" value="TonB_box_CS"/>
</dbReference>
<dbReference type="PANTHER" id="PTHR30069">
    <property type="entry name" value="TONB-DEPENDENT OUTER MEMBRANE RECEPTOR"/>
    <property type="match status" value="1"/>
</dbReference>
<feature type="domain" description="TonB-dependent receptor plug" evidence="3">
    <location>
        <begin position="61"/>
        <end position="162"/>
    </location>
</feature>
<dbReference type="InterPro" id="IPR012910">
    <property type="entry name" value="Plug_dom"/>
</dbReference>
<protein>
    <recommendedName>
        <fullName evidence="3">TonB-dependent receptor plug domain-containing protein</fullName>
    </recommendedName>
</protein>
<name>A0ABM7GUQ0_9GAMM</name>
<keyword evidence="2" id="KW-0798">TonB box</keyword>
<accession>A0ABM7GUQ0</accession>
<comment type="subcellular location">
    <subcellularLocation>
        <location evidence="1">Cell outer membrane</location>
        <topology evidence="1">Multi-pass membrane protein</topology>
    </subcellularLocation>
</comment>
<evidence type="ECO:0000256" key="1">
    <source>
        <dbReference type="PROSITE-ProRule" id="PRU01360"/>
    </source>
</evidence>
<evidence type="ECO:0000256" key="2">
    <source>
        <dbReference type="PROSITE-ProRule" id="PRU10143"/>
    </source>
</evidence>
<organism evidence="4 5">
    <name type="scientific">Vreelandella olivaria</name>
    <dbReference type="NCBI Taxonomy" id="390919"/>
    <lineage>
        <taxon>Bacteria</taxon>
        <taxon>Pseudomonadati</taxon>
        <taxon>Pseudomonadota</taxon>
        <taxon>Gammaproteobacteria</taxon>
        <taxon>Oceanospirillales</taxon>
        <taxon>Halomonadaceae</taxon>
        <taxon>Vreelandella</taxon>
    </lineage>
</organism>
<dbReference type="Gene3D" id="2.170.130.10">
    <property type="entry name" value="TonB-dependent receptor, plug domain"/>
    <property type="match status" value="1"/>
</dbReference>
<dbReference type="InterPro" id="IPR037066">
    <property type="entry name" value="Plug_dom_sf"/>
</dbReference>
<reference evidence="5" key="1">
    <citation type="journal article" date="2019" name="Microbiol. Resour. Announc.">
        <title>Complete Genome Sequence of Halomonas olivaria, a Moderately Halophilic Bacterium Isolated from Olive Processing Effluents, Obtained by Nanopore Sequencing.</title>
        <authorList>
            <person name="Nagata S."/>
            <person name="Ii K.M."/>
            <person name="Tsukimi T."/>
            <person name="Miura M.C."/>
            <person name="Galipon J."/>
            <person name="Arakawa K."/>
        </authorList>
    </citation>
    <scope>NUCLEOTIDE SEQUENCE [LARGE SCALE GENOMIC DNA]</scope>
    <source>
        <strain evidence="5">TYRC17</strain>
    </source>
</reference>
<dbReference type="PANTHER" id="PTHR30069:SF42">
    <property type="entry name" value="FERRIC AEROBACTIN RECEPTOR"/>
    <property type="match status" value="1"/>
</dbReference>
<dbReference type="InterPro" id="IPR039426">
    <property type="entry name" value="TonB-dep_rcpt-like"/>
</dbReference>